<evidence type="ECO:0000313" key="1">
    <source>
        <dbReference type="EMBL" id="PHH66460.1"/>
    </source>
</evidence>
<dbReference type="EMBL" id="NJEU01001476">
    <property type="protein sequence ID" value="PHH66460.1"/>
    <property type="molecule type" value="Genomic_DNA"/>
</dbReference>
<proteinExistence type="predicted"/>
<dbReference type="AlphaFoldDB" id="A0A2C5YG43"/>
<comment type="caution">
    <text evidence="1">The sequence shown here is derived from an EMBL/GenBank/DDBJ whole genome shotgun (WGS) entry which is preliminary data.</text>
</comment>
<gene>
    <name evidence="1" type="ORF">CDD82_1549</name>
</gene>
<dbReference type="Proteomes" id="UP000224854">
    <property type="component" value="Unassembled WGS sequence"/>
</dbReference>
<organism evidence="1 2">
    <name type="scientific">Ophiocordyceps australis</name>
    <dbReference type="NCBI Taxonomy" id="1399860"/>
    <lineage>
        <taxon>Eukaryota</taxon>
        <taxon>Fungi</taxon>
        <taxon>Dikarya</taxon>
        <taxon>Ascomycota</taxon>
        <taxon>Pezizomycotina</taxon>
        <taxon>Sordariomycetes</taxon>
        <taxon>Hypocreomycetidae</taxon>
        <taxon>Hypocreales</taxon>
        <taxon>Ophiocordycipitaceae</taxon>
        <taxon>Ophiocordyceps</taxon>
    </lineage>
</organism>
<reference evidence="1 2" key="1">
    <citation type="submission" date="2017-06" db="EMBL/GenBank/DDBJ databases">
        <title>Ant-infecting Ophiocordyceps genomes reveal a high diversity of potential behavioral manipulation genes and a possible major role for enterotoxins.</title>
        <authorList>
            <person name="De Bekker C."/>
            <person name="Evans H.C."/>
            <person name="Brachmann A."/>
            <person name="Hughes D.P."/>
        </authorList>
    </citation>
    <scope>NUCLEOTIDE SEQUENCE [LARGE SCALE GENOMIC DNA]</scope>
    <source>
        <strain evidence="1 2">1348a</strain>
    </source>
</reference>
<sequence>MASYSSSCFREATPRAYRAMIVIFCCIILQPDHPDALAHLHAVQEAADFMARTLVLEPKSYVQSAQAIAQELVRISRAAIAKAQPDYALPTNSSQAPLPTPFDSSPMPLTDQLSSPSVNGLLPADNVLDPWEPQYPDQENQAMTDAVFPDFFGFPSDVAGADQWLNMSFTFPWDLPDLQTTTYPNAGFNHHHHQPPAD</sequence>
<keyword evidence="2" id="KW-1185">Reference proteome</keyword>
<protein>
    <submittedName>
        <fullName evidence="1">Uncharacterized protein</fullName>
    </submittedName>
</protein>
<evidence type="ECO:0000313" key="2">
    <source>
        <dbReference type="Proteomes" id="UP000224854"/>
    </source>
</evidence>
<name>A0A2C5YG43_9HYPO</name>
<accession>A0A2C5YG43</accession>